<feature type="compositionally biased region" description="Polar residues" evidence="2">
    <location>
        <begin position="731"/>
        <end position="740"/>
    </location>
</feature>
<dbReference type="InterPro" id="IPR011990">
    <property type="entry name" value="TPR-like_helical_dom_sf"/>
</dbReference>
<feature type="region of interest" description="Disordered" evidence="2">
    <location>
        <begin position="714"/>
        <end position="740"/>
    </location>
</feature>
<organism evidence="4 5">
    <name type="scientific">Colwellia echini</name>
    <dbReference type="NCBI Taxonomy" id="1982103"/>
    <lineage>
        <taxon>Bacteria</taxon>
        <taxon>Pseudomonadati</taxon>
        <taxon>Pseudomonadota</taxon>
        <taxon>Gammaproteobacteria</taxon>
        <taxon>Alteromonadales</taxon>
        <taxon>Colwelliaceae</taxon>
        <taxon>Colwellia</taxon>
    </lineage>
</organism>
<keyword evidence="3" id="KW-0732">Signal</keyword>
<comment type="caution">
    <text evidence="4">The sequence shown here is derived from an EMBL/GenBank/DDBJ whole genome shotgun (WGS) entry which is preliminary data.</text>
</comment>
<evidence type="ECO:0000256" key="3">
    <source>
        <dbReference type="SAM" id="SignalP"/>
    </source>
</evidence>
<keyword evidence="1" id="KW-0175">Coiled coil</keyword>
<dbReference type="EMBL" id="PJAI02000011">
    <property type="protein sequence ID" value="TYK65404.1"/>
    <property type="molecule type" value="Genomic_DNA"/>
</dbReference>
<sequence>MRINVSLSSFLKTLLLTLMCLTTTVYGESSTEDEQDKNKQNKPVIKTDLQDKYYRQALYYYFQGYPAQALTQVEQSKAKLTQLDSRSALFEAGLQLSAGLLQPAKETLINFETFLEQERIAAEKANLEDDNDEHTEKHQKRAVKAKELRLIALLSLTDQYLAQGDISQAKDTLTKITTVPAVYYPEYYVLNQLAYWPEKNKNLLAKPEDSTNENSPYIQLNEALRLIELAQADATHYDLAISALQQIKVTPWHEEESSFWKTLFIDDAKLTSPAEKLQIAKLQSQAIQDYAKLLLAQIYISQQQYDLAFVELKTFPGESPYQESALFLFAFASQQVKQYTISLNLLNLLIKDYPYSPLSWQSAELMAAQVSEQQSLAQGVSAYQSVESFFVQRQQDLSDFSREFNQSHNLLTFSVSQLSNLQLSNEVLLEPAMQHPPNQEVINIGDRVDVVNTVEYFPKSVWLQQALADVELANLYQSLIDIDQQTANLQLLKDKTAWLAQIITLNQQRKAKIVTSKKLREEQGTFALLNNERDRLAAIHAQQLANEDKAAFANEVEREWLSRIENSYKALNAIGSQKNTEEYKERLARVEGVLAWQLAQQFPQRSWAQTKQLQQLNKAIDEATAKQKNIERISNTQDAIDLSINKHNQSETQLISLLSQLAQLREQISIKIKAKVNAYIEEQNVTLAEHVLTTRQSMANVLERMAVADKRLSSQLITSPEKTSAEKDFSQPPSTMKETD</sequence>
<keyword evidence="5" id="KW-1185">Reference proteome</keyword>
<reference evidence="4 5" key="1">
    <citation type="submission" date="2019-08" db="EMBL/GenBank/DDBJ databases">
        <title>Microbe sample from Colwellia echini.</title>
        <authorList>
            <person name="Christiansen L."/>
            <person name="Pathiraja D."/>
            <person name="Schultz-Johansen M."/>
            <person name="Choi I.-G."/>
            <person name="Stougaard P."/>
        </authorList>
    </citation>
    <scope>NUCLEOTIDE SEQUENCE [LARGE SCALE GENOMIC DNA]</scope>
    <source>
        <strain evidence="4 5">A3</strain>
    </source>
</reference>
<proteinExistence type="predicted"/>
<name>A0ABY3MW42_9GAMM</name>
<evidence type="ECO:0000256" key="1">
    <source>
        <dbReference type="SAM" id="Coils"/>
    </source>
</evidence>
<evidence type="ECO:0000313" key="4">
    <source>
        <dbReference type="EMBL" id="TYK65404.1"/>
    </source>
</evidence>
<evidence type="ECO:0000313" key="5">
    <source>
        <dbReference type="Proteomes" id="UP000815846"/>
    </source>
</evidence>
<feature type="signal peptide" evidence="3">
    <location>
        <begin position="1"/>
        <end position="27"/>
    </location>
</feature>
<gene>
    <name evidence="4" type="ORF">CWS31_011110</name>
</gene>
<evidence type="ECO:0000256" key="2">
    <source>
        <dbReference type="SAM" id="MobiDB-lite"/>
    </source>
</evidence>
<accession>A0ABY3MW42</accession>
<protein>
    <submittedName>
        <fullName evidence="4">Uncharacterized protein</fullName>
    </submittedName>
</protein>
<dbReference type="SUPFAM" id="SSF48452">
    <property type="entry name" value="TPR-like"/>
    <property type="match status" value="1"/>
</dbReference>
<feature type="chain" id="PRO_5046642784" evidence="3">
    <location>
        <begin position="28"/>
        <end position="740"/>
    </location>
</feature>
<dbReference type="Proteomes" id="UP000815846">
    <property type="component" value="Unassembled WGS sequence"/>
</dbReference>
<feature type="coiled-coil region" evidence="1">
    <location>
        <begin position="613"/>
        <end position="667"/>
    </location>
</feature>